<evidence type="ECO:0000256" key="1">
    <source>
        <dbReference type="ARBA" id="ARBA00022614"/>
    </source>
</evidence>
<keyword evidence="2" id="KW-0732">Signal</keyword>
<dbReference type="InterPro" id="IPR047589">
    <property type="entry name" value="DUF11_rpt"/>
</dbReference>
<protein>
    <submittedName>
        <fullName evidence="6">T9SS C-terminal target domain-containing protein</fullName>
    </submittedName>
</protein>
<organism evidence="6 7">
    <name type="scientific">Flavobacterium pallidum</name>
    <dbReference type="NCBI Taxonomy" id="2172098"/>
    <lineage>
        <taxon>Bacteria</taxon>
        <taxon>Pseudomonadati</taxon>
        <taxon>Bacteroidota</taxon>
        <taxon>Flavobacteriia</taxon>
        <taxon>Flavobacteriales</taxon>
        <taxon>Flavobacteriaceae</taxon>
        <taxon>Flavobacterium</taxon>
    </lineage>
</organism>
<evidence type="ECO:0000256" key="3">
    <source>
        <dbReference type="ARBA" id="ARBA00022737"/>
    </source>
</evidence>
<keyword evidence="1" id="KW-0433">Leucine-rich repeat</keyword>
<keyword evidence="7" id="KW-1185">Reference proteome</keyword>
<dbReference type="Gene3D" id="3.80.10.10">
    <property type="entry name" value="Ribonuclease Inhibitor"/>
    <property type="match status" value="1"/>
</dbReference>
<dbReference type="Proteomes" id="UP000244937">
    <property type="component" value="Chromosome"/>
</dbReference>
<proteinExistence type="predicted"/>
<dbReference type="PROSITE" id="PS51450">
    <property type="entry name" value="LRR"/>
    <property type="match status" value="1"/>
</dbReference>
<dbReference type="EMBL" id="CP029187">
    <property type="protein sequence ID" value="AWI26520.1"/>
    <property type="molecule type" value="Genomic_DNA"/>
</dbReference>
<dbReference type="PANTHER" id="PTHR47566:SF1">
    <property type="entry name" value="PROTEIN NUD1"/>
    <property type="match status" value="1"/>
</dbReference>
<dbReference type="InterPro" id="IPR055353">
    <property type="entry name" value="DUF7619"/>
</dbReference>
<evidence type="ECO:0000313" key="6">
    <source>
        <dbReference type="EMBL" id="AWI26520.1"/>
    </source>
</evidence>
<dbReference type="NCBIfam" id="TIGR01451">
    <property type="entry name" value="B_ant_repeat"/>
    <property type="match status" value="1"/>
</dbReference>
<dbReference type="InterPro" id="IPR032675">
    <property type="entry name" value="LRR_dom_sf"/>
</dbReference>
<dbReference type="Pfam" id="PF18962">
    <property type="entry name" value="Por_Secre_tail"/>
    <property type="match status" value="1"/>
</dbReference>
<evidence type="ECO:0000259" key="4">
    <source>
        <dbReference type="Pfam" id="PF18962"/>
    </source>
</evidence>
<dbReference type="AlphaFoldDB" id="A0A2S1SJD3"/>
<dbReference type="Pfam" id="PF24595">
    <property type="entry name" value="DUF7619"/>
    <property type="match status" value="1"/>
</dbReference>
<dbReference type="InterPro" id="IPR026444">
    <property type="entry name" value="Secre_tail"/>
</dbReference>
<evidence type="ECO:0000313" key="7">
    <source>
        <dbReference type="Proteomes" id="UP000244937"/>
    </source>
</evidence>
<feature type="domain" description="DUF7619" evidence="5">
    <location>
        <begin position="607"/>
        <end position="738"/>
    </location>
</feature>
<reference evidence="6 7" key="1">
    <citation type="submission" date="2018-05" db="EMBL/GenBank/DDBJ databases">
        <title>Genome sequencing of Flavobacterium sp. HYN0049.</title>
        <authorList>
            <person name="Yi H."/>
            <person name="Baek C."/>
        </authorList>
    </citation>
    <scope>NUCLEOTIDE SEQUENCE [LARGE SCALE GENOMIC DNA]</scope>
    <source>
        <strain evidence="6 7">HYN0049</strain>
    </source>
</reference>
<evidence type="ECO:0000259" key="5">
    <source>
        <dbReference type="Pfam" id="PF24595"/>
    </source>
</evidence>
<dbReference type="GO" id="GO:0035591">
    <property type="term" value="F:signaling adaptor activity"/>
    <property type="evidence" value="ECO:0007669"/>
    <property type="project" value="TreeGrafter"/>
</dbReference>
<dbReference type="PANTHER" id="PTHR47566">
    <property type="match status" value="1"/>
</dbReference>
<sequence>MVYKIKLIIALYLSTKTINMKKNYLLSLFAFTMSQAQVINFPDANFAARLSQSSLSNSIAKDINDNPMVIDADNDGQITVAESQLVYHMNISAQEAGILKVADLSGIEYFTNLRSLDCSYNELTSLDLNTLGQLISLNCNNNNVATLNVSGISSLDYLSCQFNLLTSLNLAGNTALKQLICAKNNLVTLDLSELPLLEYIDCRYNVSITDLNIAGLSNISYLDCSGNHITSLDFQASASALKELICHHNDLNIIEIGTCDQLVRLDCSFNPIWSLEFYNQGPNLISNLNCSSTLITSIDISNLPNVHYLTGLSFQNCLDLEYANVKNGSPSGAEFGNNPSLIYICADEEEIPFIENLYSQYPELVQINSYCSFTPGGTYYRITGTNVFDSEANGCDASDVAIPGMKFSRSSPGGSGFVIADQNGLFDIPVSQGVHQIAPILEHPEFFTVSPTSVSVDFPAQSSPVNQQFCITPNGTHNDLEVTIMPVNAARPGFDAAYHLLFRNTGNTTLQAQMSLQFNDPVMDFVQSVPMPSNQSDGVLVWDNLPIAPFETRTVLLTMNLNSPMEIPALNDGDLLHFSASLTYAGTDETPVNNTDEFTQTVVNSYDPNDKTCLEGESITPQQAGDYLHYLIRFENTGTFPAENVVVKDIIDTTKFDISSLVPINSNYEFVTRITDTNKVEFIFENINLPFDDATNDGYILFKIKTKSDIALGSTLSNTASIYFDYNFPIVTNTAMTTVAFPLDATDINNSNGFKLYPNPAKNIINISSTTNAIVNAVSVYNMLGQEVMKVLPSVGDHSIDVSHLQTGSYIIKVVSEGTNWTSQFIKD</sequence>
<evidence type="ECO:0000256" key="2">
    <source>
        <dbReference type="ARBA" id="ARBA00022729"/>
    </source>
</evidence>
<dbReference type="KEGG" id="fpal:HYN49_11755"/>
<gene>
    <name evidence="6" type="ORF">HYN49_11755</name>
</gene>
<dbReference type="InterPro" id="IPR001611">
    <property type="entry name" value="Leu-rich_rpt"/>
</dbReference>
<feature type="domain" description="Secretion system C-terminal sorting" evidence="4">
    <location>
        <begin position="756"/>
        <end position="825"/>
    </location>
</feature>
<dbReference type="NCBIfam" id="TIGR04183">
    <property type="entry name" value="Por_Secre_tail"/>
    <property type="match status" value="1"/>
</dbReference>
<name>A0A2S1SJD3_9FLAO</name>
<keyword evidence="3" id="KW-0677">Repeat</keyword>
<accession>A0A2S1SJD3</accession>
<dbReference type="SUPFAM" id="SSF52058">
    <property type="entry name" value="L domain-like"/>
    <property type="match status" value="1"/>
</dbReference>
<dbReference type="InterPro" id="IPR052574">
    <property type="entry name" value="CDIRP"/>
</dbReference>